<name>A0AAD6LJG7_9ROSI</name>
<evidence type="ECO:0000313" key="2">
    <source>
        <dbReference type="Proteomes" id="UP001164929"/>
    </source>
</evidence>
<keyword evidence="2" id="KW-1185">Reference proteome</keyword>
<reference evidence="1 2" key="1">
    <citation type="journal article" date="2023" name="Mol. Ecol. Resour.">
        <title>Chromosome-level genome assembly of a triploid poplar Populus alba 'Berolinensis'.</title>
        <authorList>
            <person name="Chen S."/>
            <person name="Yu Y."/>
            <person name="Wang X."/>
            <person name="Wang S."/>
            <person name="Zhang T."/>
            <person name="Zhou Y."/>
            <person name="He R."/>
            <person name="Meng N."/>
            <person name="Wang Y."/>
            <person name="Liu W."/>
            <person name="Liu Z."/>
            <person name="Liu J."/>
            <person name="Guo Q."/>
            <person name="Huang H."/>
            <person name="Sederoff R.R."/>
            <person name="Wang G."/>
            <person name="Qu G."/>
            <person name="Chen S."/>
        </authorList>
    </citation>
    <scope>NUCLEOTIDE SEQUENCE [LARGE SCALE GENOMIC DNA]</scope>
    <source>
        <strain evidence="1">SC-2020</strain>
    </source>
</reference>
<sequence length="72" mass="7645">MDLGLHATNFTLTFTPKILRLIAGLHSSAFSLFVKAEADGNGICNAHVEYSGNGNVFANLSFDSMAAVIVGW</sequence>
<evidence type="ECO:0000313" key="1">
    <source>
        <dbReference type="EMBL" id="KAJ6968101.1"/>
    </source>
</evidence>
<comment type="caution">
    <text evidence="1">The sequence shown here is derived from an EMBL/GenBank/DDBJ whole genome shotgun (WGS) entry which is preliminary data.</text>
</comment>
<proteinExistence type="predicted"/>
<dbReference type="Proteomes" id="UP001164929">
    <property type="component" value="Chromosome 16"/>
</dbReference>
<gene>
    <name evidence="1" type="ORF">NC653_036137</name>
</gene>
<accession>A0AAD6LJG7</accession>
<dbReference type="AlphaFoldDB" id="A0AAD6LJG7"/>
<organism evidence="1 2">
    <name type="scientific">Populus alba x Populus x berolinensis</name>
    <dbReference type="NCBI Taxonomy" id="444605"/>
    <lineage>
        <taxon>Eukaryota</taxon>
        <taxon>Viridiplantae</taxon>
        <taxon>Streptophyta</taxon>
        <taxon>Embryophyta</taxon>
        <taxon>Tracheophyta</taxon>
        <taxon>Spermatophyta</taxon>
        <taxon>Magnoliopsida</taxon>
        <taxon>eudicotyledons</taxon>
        <taxon>Gunneridae</taxon>
        <taxon>Pentapetalae</taxon>
        <taxon>rosids</taxon>
        <taxon>fabids</taxon>
        <taxon>Malpighiales</taxon>
        <taxon>Salicaceae</taxon>
        <taxon>Saliceae</taxon>
        <taxon>Populus</taxon>
    </lineage>
</organism>
<protein>
    <submittedName>
        <fullName evidence="1">Uncharacterized protein</fullName>
    </submittedName>
</protein>
<dbReference type="EMBL" id="JAQIZT010000016">
    <property type="protein sequence ID" value="KAJ6968101.1"/>
    <property type="molecule type" value="Genomic_DNA"/>
</dbReference>